<dbReference type="AlphaFoldDB" id="A0A0C6PBI1"/>
<dbReference type="PIRSF" id="PIRSF017082">
    <property type="entry name" value="YflP"/>
    <property type="match status" value="1"/>
</dbReference>
<sequence>MQHLHRPTRLMGAIAIITTAFALAGVPAQAGAAPSDQPLRIVVPYAPGGTGDVIARLVAKKLGEQSGQSVVVENKPGAAGSIGASTVARAAADGNTLLLGYTSEMVINPIVQKGVSYDVARDFAPVAMAGSTPLLLVANPTVGANSIAELVALAKARPNRLSYASAGPGSPAHIAGALLAREAGIQLLHVPYKGGSQAVTDTVGGVVSIYFSGMPPAVPFVKNGKLTALGVTARQPSPALPDVPALAAQDYPRLDLAGWFGFFAPREVPAPVQAALHDRITAALAADDIRQALAVQGVETRPMSAQAFGDFVAAEQKKYARFIDELGIAAE</sequence>
<accession>A0A0C6PBI1</accession>
<dbReference type="KEGG" id="bbh:BN112_3755"/>
<protein>
    <submittedName>
        <fullName evidence="3">Putative exported protein</fullName>
    </submittedName>
</protein>
<dbReference type="CDD" id="cd13578">
    <property type="entry name" value="PBP2_Bug27"/>
    <property type="match status" value="1"/>
</dbReference>
<evidence type="ECO:0000313" key="4">
    <source>
        <dbReference type="Proteomes" id="UP000007564"/>
    </source>
</evidence>
<dbReference type="Pfam" id="PF03401">
    <property type="entry name" value="TctC"/>
    <property type="match status" value="1"/>
</dbReference>
<dbReference type="RefSeq" id="WP_010929436.1">
    <property type="nucleotide sequence ID" value="NC_019382.1"/>
</dbReference>
<evidence type="ECO:0000256" key="1">
    <source>
        <dbReference type="ARBA" id="ARBA00006987"/>
    </source>
</evidence>
<dbReference type="GeneID" id="93205994"/>
<evidence type="ECO:0000256" key="2">
    <source>
        <dbReference type="SAM" id="SignalP"/>
    </source>
</evidence>
<reference evidence="3 4" key="1">
    <citation type="journal article" date="2012" name="BMC Genomics">
        <title>Comparative genomics of the classical Bordetella subspecies: the evolution and exchange of virulence-associated diversity amongst closely related pathogens.</title>
        <authorList>
            <person name="Park J."/>
            <person name="Zhang Y."/>
            <person name="Buboltz A.M."/>
            <person name="Zhang X."/>
            <person name="Schuster S.C."/>
            <person name="Ahuja U."/>
            <person name="Liu M."/>
            <person name="Miller J.F."/>
            <person name="Sebaihia M."/>
            <person name="Bentley S.D."/>
            <person name="Parkhill J."/>
            <person name="Harvill E.T."/>
        </authorList>
    </citation>
    <scope>NUCLEOTIDE SEQUENCE [LARGE SCALE GENOMIC DNA]</scope>
    <source>
        <strain evidence="3 4">253</strain>
    </source>
</reference>
<dbReference type="SUPFAM" id="SSF53850">
    <property type="entry name" value="Periplasmic binding protein-like II"/>
    <property type="match status" value="1"/>
</dbReference>
<keyword evidence="2" id="KW-0732">Signal</keyword>
<feature type="signal peptide" evidence="2">
    <location>
        <begin position="1"/>
        <end position="24"/>
    </location>
</feature>
<dbReference type="Gene3D" id="3.40.190.150">
    <property type="entry name" value="Bordetella uptake gene, domain 1"/>
    <property type="match status" value="1"/>
</dbReference>
<dbReference type="PANTHER" id="PTHR42928:SF5">
    <property type="entry name" value="BLR1237 PROTEIN"/>
    <property type="match status" value="1"/>
</dbReference>
<name>A0A0C6PBI1_BORBO</name>
<proteinExistence type="inferred from homology"/>
<dbReference type="HOGENOM" id="CLU_045683_0_1_4"/>
<evidence type="ECO:0000313" key="3">
    <source>
        <dbReference type="EMBL" id="CCJ55669.1"/>
    </source>
</evidence>
<dbReference type="InterPro" id="IPR042100">
    <property type="entry name" value="Bug_dom1"/>
</dbReference>
<gene>
    <name evidence="3" type="ORF">BN112_3755</name>
</gene>
<comment type="similarity">
    <text evidence="1">Belongs to the UPF0065 (bug) family.</text>
</comment>
<dbReference type="InterPro" id="IPR005064">
    <property type="entry name" value="BUG"/>
</dbReference>
<dbReference type="EMBL" id="HE965806">
    <property type="protein sequence ID" value="CCJ55669.1"/>
    <property type="molecule type" value="Genomic_DNA"/>
</dbReference>
<dbReference type="PANTHER" id="PTHR42928">
    <property type="entry name" value="TRICARBOXYLATE-BINDING PROTEIN"/>
    <property type="match status" value="1"/>
</dbReference>
<dbReference type="Proteomes" id="UP000007564">
    <property type="component" value="Chromosome"/>
</dbReference>
<organism evidence="3 4">
    <name type="scientific">Bordetella bronchiseptica 253</name>
    <dbReference type="NCBI Taxonomy" id="568707"/>
    <lineage>
        <taxon>Bacteria</taxon>
        <taxon>Pseudomonadati</taxon>
        <taxon>Pseudomonadota</taxon>
        <taxon>Betaproteobacteria</taxon>
        <taxon>Burkholderiales</taxon>
        <taxon>Alcaligenaceae</taxon>
        <taxon>Bordetella</taxon>
    </lineage>
</organism>
<dbReference type="OrthoDB" id="9780943at2"/>
<feature type="chain" id="PRO_5002190207" evidence="2">
    <location>
        <begin position="25"/>
        <end position="331"/>
    </location>
</feature>
<dbReference type="Gene3D" id="3.40.190.10">
    <property type="entry name" value="Periplasmic binding protein-like II"/>
    <property type="match status" value="1"/>
</dbReference>